<comment type="similarity">
    <text evidence="1">Belongs to the 'phage' integrase family.</text>
</comment>
<keyword evidence="3 5" id="KW-0238">DNA-binding</keyword>
<dbReference type="Gene3D" id="1.10.443.10">
    <property type="entry name" value="Intergrase catalytic core"/>
    <property type="match status" value="1"/>
</dbReference>
<feature type="domain" description="Core-binding (CB)" evidence="7">
    <location>
        <begin position="116"/>
        <end position="208"/>
    </location>
</feature>
<feature type="domain" description="Tyr recombinase" evidence="6">
    <location>
        <begin position="230"/>
        <end position="420"/>
    </location>
</feature>
<gene>
    <name evidence="8" type="ORF">QWZ15_17630</name>
</gene>
<evidence type="ECO:0000256" key="3">
    <source>
        <dbReference type="ARBA" id="ARBA00023125"/>
    </source>
</evidence>
<keyword evidence="4" id="KW-0233">DNA recombination</keyword>
<dbReference type="InterPro" id="IPR010998">
    <property type="entry name" value="Integrase_recombinase_N"/>
</dbReference>
<keyword evidence="2" id="KW-0229">DNA integration</keyword>
<dbReference type="RefSeq" id="WP_163385388.1">
    <property type="nucleotide sequence ID" value="NZ_JAUFQS010000041.1"/>
</dbReference>
<comment type="caution">
    <text evidence="8">The sequence shown here is derived from an EMBL/GenBank/DDBJ whole genome shotgun (WGS) entry which is preliminary data.</text>
</comment>
<dbReference type="Pfam" id="PF17293">
    <property type="entry name" value="Arm-DNA-bind_5"/>
    <property type="match status" value="1"/>
</dbReference>
<evidence type="ECO:0000256" key="4">
    <source>
        <dbReference type="ARBA" id="ARBA00023172"/>
    </source>
</evidence>
<dbReference type="Pfam" id="PF13102">
    <property type="entry name" value="Phage_int_SAM_5"/>
    <property type="match status" value="1"/>
</dbReference>
<dbReference type="InterPro" id="IPR013762">
    <property type="entry name" value="Integrase-like_cat_sf"/>
</dbReference>
<dbReference type="EMBL" id="JAUFQS010000041">
    <property type="protein sequence ID" value="MDN3689650.1"/>
    <property type="molecule type" value="Genomic_DNA"/>
</dbReference>
<evidence type="ECO:0000259" key="6">
    <source>
        <dbReference type="PROSITE" id="PS51898"/>
    </source>
</evidence>
<dbReference type="InterPro" id="IPR025269">
    <property type="entry name" value="SAM-like_dom"/>
</dbReference>
<dbReference type="PROSITE" id="PS51898">
    <property type="entry name" value="TYR_RECOMBINASE"/>
    <property type="match status" value="1"/>
</dbReference>
<keyword evidence="9" id="KW-1185">Reference proteome</keyword>
<dbReference type="CDD" id="cd01185">
    <property type="entry name" value="INTN1_C_like"/>
    <property type="match status" value="1"/>
</dbReference>
<evidence type="ECO:0000256" key="5">
    <source>
        <dbReference type="PROSITE-ProRule" id="PRU01248"/>
    </source>
</evidence>
<accession>A0ABT8CA20</accession>
<dbReference type="PANTHER" id="PTHR30349">
    <property type="entry name" value="PHAGE INTEGRASE-RELATED"/>
    <property type="match status" value="1"/>
</dbReference>
<dbReference type="Proteomes" id="UP001236663">
    <property type="component" value="Unassembled WGS sequence"/>
</dbReference>
<dbReference type="PROSITE" id="PS51900">
    <property type="entry name" value="CB"/>
    <property type="match status" value="1"/>
</dbReference>
<dbReference type="InterPro" id="IPR035386">
    <property type="entry name" value="Arm-DNA-bind_5"/>
</dbReference>
<protein>
    <submittedName>
        <fullName evidence="8">Phage integrase SAM-like domain-containing protein</fullName>
    </submittedName>
</protein>
<evidence type="ECO:0000256" key="2">
    <source>
        <dbReference type="ARBA" id="ARBA00022908"/>
    </source>
</evidence>
<proteinExistence type="inferred from homology"/>
<sequence>MAKFNFYLRDKSREGETPVILFISYNGWRLKYATGKIIHPKFWNENDQLTRQVKEFPTAKIFNNRLKYIKGEAEKILGELENTLGHPPSMKELKENLDRVLKLVPEEDPESPDYKPSFLNLFDRFIKEAESGARLTASGKKYDLRTIQKYKTTYKKLQSFGRKYNLSFESIDHNFYSKFVQEMNKKGYRINSVGKHIMVIKTFMSYATENGYNTNLFFKSKKFKAYNVTGFSVYLNESELQAIYEKDLSKTPHLDRVRDLFLVGAWTGLRFSDFTSIKPGNIKKGFLHIKTAKTGENVVIPIHHTIKAIMAKHQGKYPNNLPPAISNQKMNKYLKDIAQEIDCLQTDVEAEYIQGGMKVTETKKKWELVTTHTARRSFATNVYKSGFPAISLMKITGHRTETAFLKYIKVTPEDVASKLMEHWNENTLKVG</sequence>
<dbReference type="SUPFAM" id="SSF56349">
    <property type="entry name" value="DNA breaking-rejoining enzymes"/>
    <property type="match status" value="1"/>
</dbReference>
<dbReference type="InterPro" id="IPR050090">
    <property type="entry name" value="Tyrosine_recombinase_XerCD"/>
</dbReference>
<dbReference type="Pfam" id="PF00589">
    <property type="entry name" value="Phage_integrase"/>
    <property type="match status" value="1"/>
</dbReference>
<dbReference type="InterPro" id="IPR011010">
    <property type="entry name" value="DNA_brk_join_enz"/>
</dbReference>
<name>A0ABT8CA20_9BACT</name>
<dbReference type="InterPro" id="IPR044068">
    <property type="entry name" value="CB"/>
</dbReference>
<evidence type="ECO:0000313" key="9">
    <source>
        <dbReference type="Proteomes" id="UP001236663"/>
    </source>
</evidence>
<evidence type="ECO:0000259" key="7">
    <source>
        <dbReference type="PROSITE" id="PS51900"/>
    </source>
</evidence>
<dbReference type="InterPro" id="IPR002104">
    <property type="entry name" value="Integrase_catalytic"/>
</dbReference>
<reference evidence="9" key="1">
    <citation type="journal article" date="2019" name="Int. J. Syst. Evol. Microbiol.">
        <title>The Global Catalogue of Microorganisms (GCM) 10K type strain sequencing project: providing services to taxonomists for standard genome sequencing and annotation.</title>
        <authorList>
            <consortium name="The Broad Institute Genomics Platform"/>
            <consortium name="The Broad Institute Genome Sequencing Center for Infectious Disease"/>
            <person name="Wu L."/>
            <person name="Ma J."/>
        </authorList>
    </citation>
    <scope>NUCLEOTIDE SEQUENCE [LARGE SCALE GENOMIC DNA]</scope>
    <source>
        <strain evidence="9">CECT 7706</strain>
    </source>
</reference>
<organism evidence="8 9">
    <name type="scientific">Cyclobacterium jeungdonense</name>
    <dbReference type="NCBI Taxonomy" id="708087"/>
    <lineage>
        <taxon>Bacteria</taxon>
        <taxon>Pseudomonadati</taxon>
        <taxon>Bacteroidota</taxon>
        <taxon>Cytophagia</taxon>
        <taxon>Cytophagales</taxon>
        <taxon>Cyclobacteriaceae</taxon>
        <taxon>Cyclobacterium</taxon>
    </lineage>
</organism>
<dbReference type="PANTHER" id="PTHR30349:SF64">
    <property type="entry name" value="PROPHAGE INTEGRASE INTD-RELATED"/>
    <property type="match status" value="1"/>
</dbReference>
<dbReference type="Gene3D" id="1.10.150.130">
    <property type="match status" value="1"/>
</dbReference>
<evidence type="ECO:0000256" key="1">
    <source>
        <dbReference type="ARBA" id="ARBA00008857"/>
    </source>
</evidence>
<evidence type="ECO:0000313" key="8">
    <source>
        <dbReference type="EMBL" id="MDN3689650.1"/>
    </source>
</evidence>